<evidence type="ECO:0000256" key="3">
    <source>
        <dbReference type="ARBA" id="ARBA00022844"/>
    </source>
</evidence>
<dbReference type="HAMAP" id="MF_04021">
    <property type="entry name" value="HSV_SCP_betahv"/>
    <property type="match status" value="1"/>
</dbReference>
<comment type="similarity">
    <text evidence="4">Belongs to the herpesviridae small capsomere-interacting protein family.</text>
</comment>
<evidence type="ECO:0000256" key="1">
    <source>
        <dbReference type="ARBA" id="ARBA00022561"/>
    </source>
</evidence>
<dbReference type="InterPro" id="IPR031385">
    <property type="entry name" value="HV_small_capsid"/>
</dbReference>
<evidence type="ECO:0000313" key="5">
    <source>
        <dbReference type="EMBL" id="AFR55712.1"/>
    </source>
</evidence>
<organismHost>
    <name type="scientific">Homo sapiens</name>
    <name type="common">Human</name>
    <dbReference type="NCBI Taxonomy" id="9606"/>
</organismHost>
<keyword evidence="3 4" id="KW-0946">Virion</keyword>
<evidence type="ECO:0000313" key="8">
    <source>
        <dbReference type="Proteomes" id="UP000164301"/>
    </source>
</evidence>
<evidence type="ECO:0000256" key="2">
    <source>
        <dbReference type="ARBA" id="ARBA00022562"/>
    </source>
</evidence>
<dbReference type="EMBL" id="KP745674">
    <property type="protein sequence ID" value="AKI14461.1"/>
    <property type="molecule type" value="Genomic_DNA"/>
</dbReference>
<evidence type="ECO:0000313" key="7">
    <source>
        <dbReference type="Proteomes" id="UP000115907"/>
    </source>
</evidence>
<evidence type="ECO:0000256" key="4">
    <source>
        <dbReference type="HAMAP-Rule" id="MF_04021"/>
    </source>
</evidence>
<gene>
    <name evidence="5" type="primary">UL48A</name>
    <name evidence="4" type="synonym">SCP</name>
</gene>
<reference evidence="5 8" key="1">
    <citation type="submission" date="2012-08" db="EMBL/GenBank/DDBJ databases">
        <title>Human cytomegalovirus RL11 gene family: variation, recombination and transcription.</title>
        <authorList>
            <person name="Davison A.J."/>
        </authorList>
    </citation>
    <scope>NUCLEOTIDE SEQUENCE [LARGE SCALE GENOMIC DNA]</scope>
    <source>
        <strain evidence="5">HAN16</strain>
    </source>
</reference>
<sequence>MSNTAPGPTVANKRDEKHRHVVNVVLELPTEISETTHPVLATMLSKYTRMSSLFNDKCAFKLDLLRMIAVSRTRR</sequence>
<keyword evidence="2 4" id="KW-1048">Host nucleus</keyword>
<comment type="subcellular location">
    <subcellularLocation>
        <location evidence="4">Virion</location>
    </subcellularLocation>
    <subcellularLocation>
        <location evidence="4">Host nucleus</location>
    </subcellularLocation>
</comment>
<dbReference type="GO" id="GO:0042025">
    <property type="term" value="C:host cell nucleus"/>
    <property type="evidence" value="ECO:0007669"/>
    <property type="project" value="UniProtKB-SubCell"/>
</dbReference>
<dbReference type="Pfam" id="PF17086">
    <property type="entry name" value="HV_small_capsid"/>
    <property type="match status" value="1"/>
</dbReference>
<evidence type="ECO:0000313" key="6">
    <source>
        <dbReference type="EMBL" id="AKI14461.1"/>
    </source>
</evidence>
<reference evidence="6 7" key="2">
    <citation type="journal article" date="2015" name="J. Virol.">
        <title>High-throughput analysis of human cytomegalovirus genome diversity highlights the widespread occurrence of gene-disrupting mutations and pervasive recombination.</title>
        <authorList>
            <person name="Sijmons S."/>
            <person name="Thys K."/>
            <person name="Mbong Ngwese M."/>
            <person name="Van Damme E."/>
            <person name="Dvorak J."/>
            <person name="Van Loock M."/>
            <person name="Li G."/>
            <person name="Tachezy R."/>
            <person name="Busson L."/>
            <person name="Aerssens J."/>
            <person name="Van Ranst M."/>
            <person name="Maes P."/>
        </authorList>
    </citation>
    <scope>NUCLEOTIDE SEQUENCE [LARGE SCALE GENOMIC DNA]</scope>
    <source>
        <strain evidence="6">BE/33/2011</strain>
    </source>
</reference>
<organism evidence="5 8">
    <name type="scientific">Human cytomegalovirus</name>
    <name type="common">HHV-5</name>
    <name type="synonym">Human herpesvirus 5</name>
    <dbReference type="NCBI Taxonomy" id="10359"/>
    <lineage>
        <taxon>Viruses</taxon>
        <taxon>Duplodnaviria</taxon>
        <taxon>Heunggongvirae</taxon>
        <taxon>Peploviricota</taxon>
        <taxon>Herviviricetes</taxon>
        <taxon>Herpesvirales</taxon>
        <taxon>Orthoherpesviridae</taxon>
        <taxon>Betaherpesvirinae</taxon>
        <taxon>Cytomegalovirus</taxon>
        <taxon>Cytomegalovirus humanbeta5</taxon>
    </lineage>
</organism>
<protein>
    <recommendedName>
        <fullName evidence="4">Small capsomere-interacting protein</fullName>
    </recommendedName>
</protein>
<dbReference type="GO" id="GO:0016032">
    <property type="term" value="P:viral process"/>
    <property type="evidence" value="ECO:0007669"/>
    <property type="project" value="UniProtKB-UniRule"/>
</dbReference>
<dbReference type="EMDB" id="EMD-44648"/>
<dbReference type="Proteomes" id="UP000115907">
    <property type="component" value="Segment"/>
</dbReference>
<keyword evidence="1 4" id="KW-0167">Capsid protein</keyword>
<dbReference type="GO" id="GO:0019028">
    <property type="term" value="C:viral capsid"/>
    <property type="evidence" value="ECO:0007669"/>
    <property type="project" value="UniProtKB-UniRule"/>
</dbReference>
<accession>V9LPZ6</accession>
<comment type="function">
    <text evidence="4">Participates in the assembly of the infectious particles by decorating the outer surface of the capsid shell and thus forming a layer between the capsid and the tegument. Complexes composed of the major capsid protein and small capsomere-interacting protein/SCP assemble together in the host cytoplasm and are translocated to the nucleus, where they accumulate and participate in capsid assembly.</text>
</comment>
<comment type="subunit">
    <text evidence="4">Interacts with the major capsid protein/MCP.</text>
</comment>
<dbReference type="EMBL" id="JX512204">
    <property type="protein sequence ID" value="AFR55712.1"/>
    <property type="molecule type" value="Genomic_DNA"/>
</dbReference>
<name>V9LPZ6_HCMV</name>
<proteinExistence type="inferred from homology"/>
<dbReference type="Proteomes" id="UP000164301">
    <property type="component" value="Segment"/>
</dbReference>